<dbReference type="GO" id="GO:0005615">
    <property type="term" value="C:extracellular space"/>
    <property type="evidence" value="ECO:0007669"/>
    <property type="project" value="TreeGrafter"/>
</dbReference>
<dbReference type="Gene3D" id="2.10.25.10">
    <property type="entry name" value="Laminin"/>
    <property type="match status" value="1"/>
</dbReference>
<dbReference type="InterPro" id="IPR001846">
    <property type="entry name" value="VWF_type-D"/>
</dbReference>
<dbReference type="EMBL" id="JAROKS010000012">
    <property type="protein sequence ID" value="KAK1798032.1"/>
    <property type="molecule type" value="Genomic_DNA"/>
</dbReference>
<dbReference type="Proteomes" id="UP001239994">
    <property type="component" value="Unassembled WGS sequence"/>
</dbReference>
<dbReference type="Pfam" id="PF00094">
    <property type="entry name" value="VWD"/>
    <property type="match status" value="2"/>
</dbReference>
<dbReference type="InterPro" id="IPR036084">
    <property type="entry name" value="Ser_inhib-like_sf"/>
</dbReference>
<dbReference type="CDD" id="cd19941">
    <property type="entry name" value="TIL"/>
    <property type="match status" value="1"/>
</dbReference>
<evidence type="ECO:0000256" key="1">
    <source>
        <dbReference type="ARBA" id="ARBA00023157"/>
    </source>
</evidence>
<protein>
    <recommendedName>
        <fullName evidence="3">VWFD domain-containing protein</fullName>
    </recommendedName>
</protein>
<evidence type="ECO:0000256" key="2">
    <source>
        <dbReference type="ARBA" id="ARBA00023180"/>
    </source>
</evidence>
<feature type="domain" description="VWFD" evidence="3">
    <location>
        <begin position="262"/>
        <end position="457"/>
    </location>
</feature>
<evidence type="ECO:0000313" key="4">
    <source>
        <dbReference type="EMBL" id="KAK1798032.1"/>
    </source>
</evidence>
<dbReference type="FunFam" id="2.10.25.10:FF:000674">
    <property type="entry name" value="Mucin-2"/>
    <property type="match status" value="1"/>
</dbReference>
<keyword evidence="2" id="KW-0325">Glycoprotein</keyword>
<dbReference type="SUPFAM" id="SSF57567">
    <property type="entry name" value="Serine protease inhibitors"/>
    <property type="match status" value="1"/>
</dbReference>
<evidence type="ECO:0000259" key="3">
    <source>
        <dbReference type="PROSITE" id="PS51233"/>
    </source>
</evidence>
<dbReference type="GO" id="GO:0031012">
    <property type="term" value="C:extracellular matrix"/>
    <property type="evidence" value="ECO:0007669"/>
    <property type="project" value="TreeGrafter"/>
</dbReference>
<dbReference type="AlphaFoldDB" id="A0AAD9E0M2"/>
<keyword evidence="1" id="KW-1015">Disulfide bond</keyword>
<dbReference type="InterPro" id="IPR014853">
    <property type="entry name" value="VWF/SSPO/ZAN-like_Cys-rich_dom"/>
</dbReference>
<name>A0AAD9E0M2_9TELE</name>
<dbReference type="PANTHER" id="PTHR11339:SF408">
    <property type="entry name" value="MUCIN-5B"/>
    <property type="match status" value="1"/>
</dbReference>
<proteinExistence type="predicted"/>
<dbReference type="SMART" id="SM00216">
    <property type="entry name" value="VWD"/>
    <property type="match status" value="2"/>
</dbReference>
<reference evidence="4" key="1">
    <citation type="submission" date="2023-03" db="EMBL/GenBank/DDBJ databases">
        <title>Electrophorus voltai genome.</title>
        <authorList>
            <person name="Bian C."/>
        </authorList>
    </citation>
    <scope>NUCLEOTIDE SEQUENCE</scope>
    <source>
        <strain evidence="4">CB-2022</strain>
        <tissue evidence="4">Muscle</tissue>
    </source>
</reference>
<keyword evidence="5" id="KW-1185">Reference proteome</keyword>
<evidence type="ECO:0000313" key="5">
    <source>
        <dbReference type="Proteomes" id="UP001239994"/>
    </source>
</evidence>
<dbReference type="PROSITE" id="PS51233">
    <property type="entry name" value="VWFD"/>
    <property type="match status" value="2"/>
</dbReference>
<sequence length="566" mass="62495">MRITVLLFAPTADGQVNIIPPVSKISMIAGVKPAHNERVCSTWGNYHFKTFDGDIFQLPSTCNYILTSQCGATYEDFNIQMRRQVVNDQPTISRITMKLDGTTLEITKSSIIVDGHEVNLPFGHFGVFIEKNPSYIKVTAKLGLVALWNGDDALMVELDNKYKNQTCGLCGDFNGVQLYNEFIKNAKTCPQQNMVHQECGNPCIDTCSNPDRDYVFDDLTGKGCIDKTQCSCTHKGKIYHPGQTFTGNCKEWWTCKETDCPGICSVEGGSHIITFDGKTYNFHGDCTYIFTKQTNGTEFTVVGDLVKCGLTDTETCLKGITLALSSGITVFNILPDGKVFVNRIFSQLPISTGLCGNFNNIQSDDFTTMSGSREGTGVGFANSWRTRANCREVKNTFENPCSLSLENEKYAQHWCSLLSDPNGVFAPCHSEISPDIYQKNCMYDTCNCEKSESCMCAALSAYAHACASKGIILNGWRNAACRKYANCPSTMVYSYDVQNSTQSCRCHNDPDFTCAITFEPVDGCICTQGTYLDEEGKCVPTAKCSCYYKGSVIPPGEVITKDGTMW</sequence>
<dbReference type="Pfam" id="PF08742">
    <property type="entry name" value="C8"/>
    <property type="match status" value="1"/>
</dbReference>
<organism evidence="4 5">
    <name type="scientific">Electrophorus voltai</name>
    <dbReference type="NCBI Taxonomy" id="2609070"/>
    <lineage>
        <taxon>Eukaryota</taxon>
        <taxon>Metazoa</taxon>
        <taxon>Chordata</taxon>
        <taxon>Craniata</taxon>
        <taxon>Vertebrata</taxon>
        <taxon>Euteleostomi</taxon>
        <taxon>Actinopterygii</taxon>
        <taxon>Neopterygii</taxon>
        <taxon>Teleostei</taxon>
        <taxon>Ostariophysi</taxon>
        <taxon>Gymnotiformes</taxon>
        <taxon>Gymnotoidei</taxon>
        <taxon>Gymnotidae</taxon>
        <taxon>Electrophorus</taxon>
    </lineage>
</organism>
<gene>
    <name evidence="4" type="ORF">P4O66_000532</name>
</gene>
<feature type="domain" description="VWFD" evidence="3">
    <location>
        <begin position="38"/>
        <end position="208"/>
    </location>
</feature>
<dbReference type="InterPro" id="IPR050780">
    <property type="entry name" value="Mucin_vWF_Thrombospondin_sf"/>
</dbReference>
<dbReference type="SMART" id="SM00832">
    <property type="entry name" value="C8"/>
    <property type="match status" value="1"/>
</dbReference>
<comment type="caution">
    <text evidence="4">The sequence shown here is derived from an EMBL/GenBank/DDBJ whole genome shotgun (WGS) entry which is preliminary data.</text>
</comment>
<accession>A0AAD9E0M2</accession>
<dbReference type="PANTHER" id="PTHR11339">
    <property type="entry name" value="EXTRACELLULAR MATRIX GLYCOPROTEIN RELATED"/>
    <property type="match status" value="1"/>
</dbReference>